<feature type="signal peptide" evidence="1">
    <location>
        <begin position="1"/>
        <end position="30"/>
    </location>
</feature>
<dbReference type="EMBL" id="QUNF01000032">
    <property type="protein sequence ID" value="REG79408.1"/>
    <property type="molecule type" value="Genomic_DNA"/>
</dbReference>
<comment type="caution">
    <text evidence="2">The sequence shown here is derived from an EMBL/GenBank/DDBJ whole genome shotgun (WGS) entry which is preliminary data.</text>
</comment>
<keyword evidence="1" id="KW-0732">Signal</keyword>
<evidence type="ECO:0000313" key="2">
    <source>
        <dbReference type="EMBL" id="REG79408.1"/>
    </source>
</evidence>
<dbReference type="OrthoDB" id="951027at68336"/>
<feature type="chain" id="PRO_5017629171" evidence="1">
    <location>
        <begin position="31"/>
        <end position="78"/>
    </location>
</feature>
<dbReference type="AlphaFoldDB" id="A0A3E0DCZ7"/>
<gene>
    <name evidence="2" type="ORF">C8N25_13238</name>
</gene>
<dbReference type="Proteomes" id="UP000256405">
    <property type="component" value="Unassembled WGS sequence"/>
</dbReference>
<organism evidence="2 3">
    <name type="scientific">Algoriphagus antarcticus</name>
    <dbReference type="NCBI Taxonomy" id="238540"/>
    <lineage>
        <taxon>Bacteria</taxon>
        <taxon>Pseudomonadati</taxon>
        <taxon>Bacteroidota</taxon>
        <taxon>Cytophagia</taxon>
        <taxon>Cytophagales</taxon>
        <taxon>Cyclobacteriaceae</taxon>
        <taxon>Algoriphagus</taxon>
    </lineage>
</organism>
<reference evidence="2 3" key="1">
    <citation type="submission" date="2018-08" db="EMBL/GenBank/DDBJ databases">
        <title>Genomic Encyclopedia of Archaeal and Bacterial Type Strains, Phase II (KMG-II): from individual species to whole genera.</title>
        <authorList>
            <person name="Goeker M."/>
        </authorList>
    </citation>
    <scope>NUCLEOTIDE SEQUENCE [LARGE SCALE GENOMIC DNA]</scope>
    <source>
        <strain evidence="2 3">DSM 15986</strain>
    </source>
</reference>
<accession>A0A3E0DCZ7</accession>
<evidence type="ECO:0000256" key="1">
    <source>
        <dbReference type="SAM" id="SignalP"/>
    </source>
</evidence>
<evidence type="ECO:0000313" key="3">
    <source>
        <dbReference type="Proteomes" id="UP000256405"/>
    </source>
</evidence>
<name>A0A3E0DCZ7_9BACT</name>
<dbReference type="RefSeq" id="WP_086543383.1">
    <property type="nucleotide sequence ID" value="NZ_MSSW01000071.1"/>
</dbReference>
<keyword evidence="3" id="KW-1185">Reference proteome</keyword>
<sequence>MKIYKMMASALFSGLLVLAFLVSSTTEVKAVEENPWKIKWTDCSEGSAVEQVIRCRTDGAGECFANMQYFCDENPFGE</sequence>
<protein>
    <submittedName>
        <fullName evidence="2">Uncharacterized protein</fullName>
    </submittedName>
</protein>
<proteinExistence type="predicted"/>